<evidence type="ECO:0000256" key="1">
    <source>
        <dbReference type="ARBA" id="ARBA00022737"/>
    </source>
</evidence>
<feature type="domain" description="DC1" evidence="2">
    <location>
        <begin position="92"/>
        <end position="140"/>
    </location>
</feature>
<dbReference type="InterPro" id="IPR004146">
    <property type="entry name" value="DC1"/>
</dbReference>
<evidence type="ECO:0000313" key="4">
    <source>
        <dbReference type="Proteomes" id="UP001168098"/>
    </source>
</evidence>
<sequence>MEFPNFSRSTSLVRSKSPSFQYPTSLNQTRGEQILLSCHPQHPLALLTSTDPFTCMGCKEYGAGTRFTCQQCNHQLHEFCALAPTTLKSHPLHCQHPLGFCSKPVKGGILGKRCDICNKPTAGYTFRCSACSFQMHPCCAMLSTEMTFPLAHPHPLTLMPAMTLSSGDPGFSCGECKRKRSGRVYRCTATACDYHLHAVCAKNMVNGLRANGVTGLEKPSMRGTFIKIASVVVMEFIGGLIGGLGQGVGDVLGQTMAAGKSASARRLE</sequence>
<feature type="domain" description="DC1" evidence="2">
    <location>
        <begin position="38"/>
        <end position="81"/>
    </location>
</feature>
<accession>A0AA38YMI1</accession>
<name>A0AA38YMI1_VITRO</name>
<dbReference type="EMBL" id="JARBHA010000018">
    <property type="protein sequence ID" value="KAJ9673203.1"/>
    <property type="molecule type" value="Genomic_DNA"/>
</dbReference>
<dbReference type="SUPFAM" id="SSF57889">
    <property type="entry name" value="Cysteine-rich domain"/>
    <property type="match status" value="1"/>
</dbReference>
<keyword evidence="1" id="KW-0677">Repeat</keyword>
<reference evidence="3 4" key="1">
    <citation type="journal article" date="2023" name="BMC Biotechnol.">
        <title>Vitis rotundifolia cv Carlos genome sequencing.</title>
        <authorList>
            <person name="Huff M."/>
            <person name="Hulse-Kemp A."/>
            <person name="Scheffler B."/>
            <person name="Youngblood R."/>
            <person name="Simpson S."/>
            <person name="Babiker E."/>
            <person name="Staton M."/>
        </authorList>
    </citation>
    <scope>NUCLEOTIDE SEQUENCE [LARGE SCALE GENOMIC DNA]</scope>
    <source>
        <tissue evidence="3">Leaf</tissue>
    </source>
</reference>
<protein>
    <recommendedName>
        <fullName evidence="2">DC1 domain-containing protein</fullName>
    </recommendedName>
</protein>
<gene>
    <name evidence="3" type="ORF">PVL29_023045</name>
</gene>
<dbReference type="Proteomes" id="UP001168098">
    <property type="component" value="Unassembled WGS sequence"/>
</dbReference>
<organism evidence="3 4">
    <name type="scientific">Vitis rotundifolia</name>
    <name type="common">Muscadine grape</name>
    <dbReference type="NCBI Taxonomy" id="103349"/>
    <lineage>
        <taxon>Eukaryota</taxon>
        <taxon>Viridiplantae</taxon>
        <taxon>Streptophyta</taxon>
        <taxon>Embryophyta</taxon>
        <taxon>Tracheophyta</taxon>
        <taxon>Spermatophyta</taxon>
        <taxon>Magnoliopsida</taxon>
        <taxon>eudicotyledons</taxon>
        <taxon>Gunneridae</taxon>
        <taxon>Pentapetalae</taxon>
        <taxon>rosids</taxon>
        <taxon>Vitales</taxon>
        <taxon>Vitaceae</taxon>
        <taxon>Viteae</taxon>
        <taxon>Vitis</taxon>
    </lineage>
</organism>
<proteinExistence type="predicted"/>
<dbReference type="AlphaFoldDB" id="A0AA38YMI1"/>
<dbReference type="InterPro" id="IPR046349">
    <property type="entry name" value="C1-like_sf"/>
</dbReference>
<keyword evidence="4" id="KW-1185">Reference proteome</keyword>
<dbReference type="PANTHER" id="PTHR46477:SF7">
    <property type="entry name" value="CYSTEINE_HISTIDINE-RICH C1 DOMAIN PROTEIN"/>
    <property type="match status" value="1"/>
</dbReference>
<feature type="domain" description="DC1" evidence="2">
    <location>
        <begin position="152"/>
        <end position="201"/>
    </location>
</feature>
<evidence type="ECO:0000259" key="2">
    <source>
        <dbReference type="Pfam" id="PF03107"/>
    </source>
</evidence>
<comment type="caution">
    <text evidence="3">The sequence shown here is derived from an EMBL/GenBank/DDBJ whole genome shotgun (WGS) entry which is preliminary data.</text>
</comment>
<dbReference type="Pfam" id="PF03107">
    <property type="entry name" value="C1_2"/>
    <property type="match status" value="3"/>
</dbReference>
<dbReference type="PANTHER" id="PTHR46477">
    <property type="entry name" value="CYSTEINE/HISTIDINE-RICH C1 DOMAIN FAMILY PROTEIN"/>
    <property type="match status" value="1"/>
</dbReference>
<evidence type="ECO:0000313" key="3">
    <source>
        <dbReference type="EMBL" id="KAJ9673203.1"/>
    </source>
</evidence>